<dbReference type="FunCoup" id="B4JTI3">
    <property type="interactions" value="4"/>
</dbReference>
<dbReference type="EMBL" id="CH916373">
    <property type="protein sequence ID" value="EDV95073.1"/>
    <property type="molecule type" value="Genomic_DNA"/>
</dbReference>
<dbReference type="InParanoid" id="B4JTI3"/>
<dbReference type="SMR" id="B4JTI3"/>
<dbReference type="OrthoDB" id="6817055at2759"/>
<dbReference type="SUPFAM" id="SSF100895">
    <property type="entry name" value="Kazal-type serine protease inhibitors"/>
    <property type="match status" value="1"/>
</dbReference>
<evidence type="ECO:0000313" key="3">
    <source>
        <dbReference type="Proteomes" id="UP000001070"/>
    </source>
</evidence>
<dbReference type="eggNOG" id="ENOG502SFMS">
    <property type="taxonomic scope" value="Eukaryota"/>
</dbReference>
<dbReference type="OMA" id="RNCGEVY"/>
<dbReference type="InterPro" id="IPR036058">
    <property type="entry name" value="Kazal_dom_sf"/>
</dbReference>
<dbReference type="AlphaFoldDB" id="B4JTI3"/>
<sequence length="87" mass="9271">MTNALCLLAFVVGSPAKDTKKQADSCSRTCGDDYSPVCAKARNSSKERLITFGSQCVMSNYNCQHADDPFEVKSKGECGGGVSVRLS</sequence>
<dbReference type="PhylomeDB" id="B4JTI3"/>
<proteinExistence type="predicted"/>
<gene>
    <name evidence="2" type="primary">Dgri\GH23934</name>
    <name evidence="2" type="ORF">Dgri_GH23934</name>
</gene>
<evidence type="ECO:0000256" key="1">
    <source>
        <dbReference type="SAM" id="SignalP"/>
    </source>
</evidence>
<dbReference type="HOGENOM" id="CLU_175765_0_0_1"/>
<keyword evidence="1" id="KW-0732">Signal</keyword>
<name>B4JTI3_DROGR</name>
<dbReference type="Gene3D" id="3.30.60.30">
    <property type="match status" value="1"/>
</dbReference>
<feature type="signal peptide" evidence="1">
    <location>
        <begin position="1"/>
        <end position="16"/>
    </location>
</feature>
<feature type="chain" id="PRO_5002812730" evidence="1">
    <location>
        <begin position="17"/>
        <end position="87"/>
    </location>
</feature>
<reference evidence="2 3" key="1">
    <citation type="journal article" date="2007" name="Nature">
        <title>Evolution of genes and genomes on the Drosophila phylogeny.</title>
        <authorList>
            <consortium name="Drosophila 12 Genomes Consortium"/>
            <person name="Clark A.G."/>
            <person name="Eisen M.B."/>
            <person name="Smith D.R."/>
            <person name="Bergman C.M."/>
            <person name="Oliver B."/>
            <person name="Markow T.A."/>
            <person name="Kaufman T.C."/>
            <person name="Kellis M."/>
            <person name="Gelbart W."/>
            <person name="Iyer V.N."/>
            <person name="Pollard D.A."/>
            <person name="Sackton T.B."/>
            <person name="Larracuente A.M."/>
            <person name="Singh N.D."/>
            <person name="Abad J.P."/>
            <person name="Abt D.N."/>
            <person name="Adryan B."/>
            <person name="Aguade M."/>
            <person name="Akashi H."/>
            <person name="Anderson W.W."/>
            <person name="Aquadro C.F."/>
            <person name="Ardell D.H."/>
            <person name="Arguello R."/>
            <person name="Artieri C.G."/>
            <person name="Barbash D.A."/>
            <person name="Barker D."/>
            <person name="Barsanti P."/>
            <person name="Batterham P."/>
            <person name="Batzoglou S."/>
            <person name="Begun D."/>
            <person name="Bhutkar A."/>
            <person name="Blanco E."/>
            <person name="Bosak S.A."/>
            <person name="Bradley R.K."/>
            <person name="Brand A.D."/>
            <person name="Brent M.R."/>
            <person name="Brooks A.N."/>
            <person name="Brown R.H."/>
            <person name="Butlin R.K."/>
            <person name="Caggese C."/>
            <person name="Calvi B.R."/>
            <person name="Bernardo de Carvalho A."/>
            <person name="Caspi A."/>
            <person name="Castrezana S."/>
            <person name="Celniker S.E."/>
            <person name="Chang J.L."/>
            <person name="Chapple C."/>
            <person name="Chatterji S."/>
            <person name="Chinwalla A."/>
            <person name="Civetta A."/>
            <person name="Clifton S.W."/>
            <person name="Comeron J.M."/>
            <person name="Costello J.C."/>
            <person name="Coyne J.A."/>
            <person name="Daub J."/>
            <person name="David R.G."/>
            <person name="Delcher A.L."/>
            <person name="Delehaunty K."/>
            <person name="Do C.B."/>
            <person name="Ebling H."/>
            <person name="Edwards K."/>
            <person name="Eickbush T."/>
            <person name="Evans J.D."/>
            <person name="Filipski A."/>
            <person name="Findeiss S."/>
            <person name="Freyhult E."/>
            <person name="Fulton L."/>
            <person name="Fulton R."/>
            <person name="Garcia A.C."/>
            <person name="Gardiner A."/>
            <person name="Garfield D.A."/>
            <person name="Garvin B.E."/>
            <person name="Gibson G."/>
            <person name="Gilbert D."/>
            <person name="Gnerre S."/>
            <person name="Godfrey J."/>
            <person name="Good R."/>
            <person name="Gotea V."/>
            <person name="Gravely B."/>
            <person name="Greenberg A.J."/>
            <person name="Griffiths-Jones S."/>
            <person name="Gross S."/>
            <person name="Guigo R."/>
            <person name="Gustafson E.A."/>
            <person name="Haerty W."/>
            <person name="Hahn M.W."/>
            <person name="Halligan D.L."/>
            <person name="Halpern A.L."/>
            <person name="Halter G.M."/>
            <person name="Han M.V."/>
            <person name="Heger A."/>
            <person name="Hillier L."/>
            <person name="Hinrichs A.S."/>
            <person name="Holmes I."/>
            <person name="Hoskins R.A."/>
            <person name="Hubisz M.J."/>
            <person name="Hultmark D."/>
            <person name="Huntley M.A."/>
            <person name="Jaffe D.B."/>
            <person name="Jagadeeshan S."/>
            <person name="Jeck W.R."/>
            <person name="Johnson J."/>
            <person name="Jones C.D."/>
            <person name="Jordan W.C."/>
            <person name="Karpen G.H."/>
            <person name="Kataoka E."/>
            <person name="Keightley P.D."/>
            <person name="Kheradpour P."/>
            <person name="Kirkness E.F."/>
            <person name="Koerich L.B."/>
            <person name="Kristiansen K."/>
            <person name="Kudrna D."/>
            <person name="Kulathinal R.J."/>
            <person name="Kumar S."/>
            <person name="Kwok R."/>
            <person name="Lander E."/>
            <person name="Langley C.H."/>
            <person name="Lapoint R."/>
            <person name="Lazzaro B.P."/>
            <person name="Lee S.J."/>
            <person name="Levesque L."/>
            <person name="Li R."/>
            <person name="Lin C.F."/>
            <person name="Lin M.F."/>
            <person name="Lindblad-Toh K."/>
            <person name="Llopart A."/>
            <person name="Long M."/>
            <person name="Low L."/>
            <person name="Lozovsky E."/>
            <person name="Lu J."/>
            <person name="Luo M."/>
            <person name="Machado C.A."/>
            <person name="Makalowski W."/>
            <person name="Marzo M."/>
            <person name="Matsuda M."/>
            <person name="Matzkin L."/>
            <person name="McAllister B."/>
            <person name="McBride C.S."/>
            <person name="McKernan B."/>
            <person name="McKernan K."/>
            <person name="Mendez-Lago M."/>
            <person name="Minx P."/>
            <person name="Mollenhauer M.U."/>
            <person name="Montooth K."/>
            <person name="Mount S.M."/>
            <person name="Mu X."/>
            <person name="Myers E."/>
            <person name="Negre B."/>
            <person name="Newfeld S."/>
            <person name="Nielsen R."/>
            <person name="Noor M.A."/>
            <person name="O'Grady P."/>
            <person name="Pachter L."/>
            <person name="Papaceit M."/>
            <person name="Parisi M.J."/>
            <person name="Parisi M."/>
            <person name="Parts L."/>
            <person name="Pedersen J.S."/>
            <person name="Pesole G."/>
            <person name="Phillippy A.M."/>
            <person name="Ponting C.P."/>
            <person name="Pop M."/>
            <person name="Porcelli D."/>
            <person name="Powell J.R."/>
            <person name="Prohaska S."/>
            <person name="Pruitt K."/>
            <person name="Puig M."/>
            <person name="Quesneville H."/>
            <person name="Ram K.R."/>
            <person name="Rand D."/>
            <person name="Rasmussen M.D."/>
            <person name="Reed L.K."/>
            <person name="Reenan R."/>
            <person name="Reily A."/>
            <person name="Remington K.A."/>
            <person name="Rieger T.T."/>
            <person name="Ritchie M.G."/>
            <person name="Robin C."/>
            <person name="Rogers Y.H."/>
            <person name="Rohde C."/>
            <person name="Rozas J."/>
            <person name="Rubenfield M.J."/>
            <person name="Ruiz A."/>
            <person name="Russo S."/>
            <person name="Salzberg S.L."/>
            <person name="Sanchez-Gracia A."/>
            <person name="Saranga D.J."/>
            <person name="Sato H."/>
            <person name="Schaeffer S.W."/>
            <person name="Schatz M.C."/>
            <person name="Schlenke T."/>
            <person name="Schwartz R."/>
            <person name="Segarra C."/>
            <person name="Singh R.S."/>
            <person name="Sirot L."/>
            <person name="Sirota M."/>
            <person name="Sisneros N.B."/>
            <person name="Smith C.D."/>
            <person name="Smith T.F."/>
            <person name="Spieth J."/>
            <person name="Stage D.E."/>
            <person name="Stark A."/>
            <person name="Stephan W."/>
            <person name="Strausberg R.L."/>
            <person name="Strempel S."/>
            <person name="Sturgill D."/>
            <person name="Sutton G."/>
            <person name="Sutton G.G."/>
            <person name="Tao W."/>
            <person name="Teichmann S."/>
            <person name="Tobari Y.N."/>
            <person name="Tomimura Y."/>
            <person name="Tsolas J.M."/>
            <person name="Valente V.L."/>
            <person name="Venter E."/>
            <person name="Venter J.C."/>
            <person name="Vicario S."/>
            <person name="Vieira F.G."/>
            <person name="Vilella A.J."/>
            <person name="Villasante A."/>
            <person name="Walenz B."/>
            <person name="Wang J."/>
            <person name="Wasserman M."/>
            <person name="Watts T."/>
            <person name="Wilson D."/>
            <person name="Wilson R.K."/>
            <person name="Wing R.A."/>
            <person name="Wolfner M.F."/>
            <person name="Wong A."/>
            <person name="Wong G.K."/>
            <person name="Wu C.I."/>
            <person name="Wu G."/>
            <person name="Yamamoto D."/>
            <person name="Yang H.P."/>
            <person name="Yang S.P."/>
            <person name="Yorke J.A."/>
            <person name="Yoshida K."/>
            <person name="Zdobnov E."/>
            <person name="Zhang P."/>
            <person name="Zhang Y."/>
            <person name="Zimin A.V."/>
            <person name="Baldwin J."/>
            <person name="Abdouelleil A."/>
            <person name="Abdulkadir J."/>
            <person name="Abebe A."/>
            <person name="Abera B."/>
            <person name="Abreu J."/>
            <person name="Acer S.C."/>
            <person name="Aftuck L."/>
            <person name="Alexander A."/>
            <person name="An P."/>
            <person name="Anderson E."/>
            <person name="Anderson S."/>
            <person name="Arachi H."/>
            <person name="Azer M."/>
            <person name="Bachantsang P."/>
            <person name="Barry A."/>
            <person name="Bayul T."/>
            <person name="Berlin A."/>
            <person name="Bessette D."/>
            <person name="Bloom T."/>
            <person name="Blye J."/>
            <person name="Boguslavskiy L."/>
            <person name="Bonnet C."/>
            <person name="Boukhgalter B."/>
            <person name="Bourzgui I."/>
            <person name="Brown A."/>
            <person name="Cahill P."/>
            <person name="Channer S."/>
            <person name="Cheshatsang Y."/>
            <person name="Chuda L."/>
            <person name="Citroen M."/>
            <person name="Collymore A."/>
            <person name="Cooke P."/>
            <person name="Costello M."/>
            <person name="D'Aco K."/>
            <person name="Daza R."/>
            <person name="De Haan G."/>
            <person name="DeGray S."/>
            <person name="DeMaso C."/>
            <person name="Dhargay N."/>
            <person name="Dooley K."/>
            <person name="Dooley E."/>
            <person name="Doricent M."/>
            <person name="Dorje P."/>
            <person name="Dorjee K."/>
            <person name="Dupes A."/>
            <person name="Elong R."/>
            <person name="Falk J."/>
            <person name="Farina A."/>
            <person name="Faro S."/>
            <person name="Ferguson D."/>
            <person name="Fisher S."/>
            <person name="Foley C.D."/>
            <person name="Franke A."/>
            <person name="Friedrich D."/>
            <person name="Gadbois L."/>
            <person name="Gearin G."/>
            <person name="Gearin C.R."/>
            <person name="Giannoukos G."/>
            <person name="Goode T."/>
            <person name="Graham J."/>
            <person name="Grandbois E."/>
            <person name="Grewal S."/>
            <person name="Gyaltsen K."/>
            <person name="Hafez N."/>
            <person name="Hagos B."/>
            <person name="Hall J."/>
            <person name="Henson C."/>
            <person name="Hollinger A."/>
            <person name="Honan T."/>
            <person name="Huard M.D."/>
            <person name="Hughes L."/>
            <person name="Hurhula B."/>
            <person name="Husby M.E."/>
            <person name="Kamat A."/>
            <person name="Kanga B."/>
            <person name="Kashin S."/>
            <person name="Khazanovich D."/>
            <person name="Kisner P."/>
            <person name="Lance K."/>
            <person name="Lara M."/>
            <person name="Lee W."/>
            <person name="Lennon N."/>
            <person name="Letendre F."/>
            <person name="LeVine R."/>
            <person name="Lipovsky A."/>
            <person name="Liu X."/>
            <person name="Liu J."/>
            <person name="Liu S."/>
            <person name="Lokyitsang T."/>
            <person name="Lokyitsang Y."/>
            <person name="Lubonja R."/>
            <person name="Lui A."/>
            <person name="MacDonald P."/>
            <person name="Magnisalis V."/>
            <person name="Maru K."/>
            <person name="Matthews C."/>
            <person name="McCusker W."/>
            <person name="McDonough S."/>
            <person name="Mehta T."/>
            <person name="Meldrim J."/>
            <person name="Meneus L."/>
            <person name="Mihai O."/>
            <person name="Mihalev A."/>
            <person name="Mihova T."/>
            <person name="Mittelman R."/>
            <person name="Mlenga V."/>
            <person name="Montmayeur A."/>
            <person name="Mulrain L."/>
            <person name="Navidi A."/>
            <person name="Naylor J."/>
            <person name="Negash T."/>
            <person name="Nguyen T."/>
            <person name="Nguyen N."/>
            <person name="Nicol R."/>
            <person name="Norbu C."/>
            <person name="Norbu N."/>
            <person name="Novod N."/>
            <person name="O'Neill B."/>
            <person name="Osman S."/>
            <person name="Markiewicz E."/>
            <person name="Oyono O.L."/>
            <person name="Patti C."/>
            <person name="Phunkhang P."/>
            <person name="Pierre F."/>
            <person name="Priest M."/>
            <person name="Raghuraman S."/>
            <person name="Rege F."/>
            <person name="Reyes R."/>
            <person name="Rise C."/>
            <person name="Rogov P."/>
            <person name="Ross K."/>
            <person name="Ryan E."/>
            <person name="Settipalli S."/>
            <person name="Shea T."/>
            <person name="Sherpa N."/>
            <person name="Shi L."/>
            <person name="Shih D."/>
            <person name="Sparrow T."/>
            <person name="Spaulding J."/>
            <person name="Stalker J."/>
            <person name="Stange-Thomann N."/>
            <person name="Stavropoulos S."/>
            <person name="Stone C."/>
            <person name="Strader C."/>
            <person name="Tesfaye S."/>
            <person name="Thomson T."/>
            <person name="Thoulutsang Y."/>
            <person name="Thoulutsang D."/>
            <person name="Topham K."/>
            <person name="Topping I."/>
            <person name="Tsamla T."/>
            <person name="Vassiliev H."/>
            <person name="Vo A."/>
            <person name="Wangchuk T."/>
            <person name="Wangdi T."/>
            <person name="Weiand M."/>
            <person name="Wilkinson J."/>
            <person name="Wilson A."/>
            <person name="Yadav S."/>
            <person name="Young G."/>
            <person name="Yu Q."/>
            <person name="Zembek L."/>
            <person name="Zhong D."/>
            <person name="Zimmer A."/>
            <person name="Zwirko Z."/>
            <person name="Jaffe D.B."/>
            <person name="Alvarez P."/>
            <person name="Brockman W."/>
            <person name="Butler J."/>
            <person name="Chin C."/>
            <person name="Gnerre S."/>
            <person name="Grabherr M."/>
            <person name="Kleber M."/>
            <person name="Mauceli E."/>
            <person name="MacCallum I."/>
        </authorList>
    </citation>
    <scope>NUCLEOTIDE SEQUENCE [LARGE SCALE GENOMIC DNA]</scope>
    <source>
        <strain evidence="3">Tucson 15287-2541.00</strain>
    </source>
</reference>
<keyword evidence="3" id="KW-1185">Reference proteome</keyword>
<protein>
    <submittedName>
        <fullName evidence="2">GH23934</fullName>
    </submittedName>
</protein>
<dbReference type="Proteomes" id="UP000001070">
    <property type="component" value="Unassembled WGS sequence"/>
</dbReference>
<accession>B4JTI3</accession>
<organism evidence="3">
    <name type="scientific">Drosophila grimshawi</name>
    <name type="common">Hawaiian fruit fly</name>
    <name type="synonym">Idiomyia grimshawi</name>
    <dbReference type="NCBI Taxonomy" id="7222"/>
    <lineage>
        <taxon>Eukaryota</taxon>
        <taxon>Metazoa</taxon>
        <taxon>Ecdysozoa</taxon>
        <taxon>Arthropoda</taxon>
        <taxon>Hexapoda</taxon>
        <taxon>Insecta</taxon>
        <taxon>Pterygota</taxon>
        <taxon>Neoptera</taxon>
        <taxon>Endopterygota</taxon>
        <taxon>Diptera</taxon>
        <taxon>Brachycera</taxon>
        <taxon>Muscomorpha</taxon>
        <taxon>Ephydroidea</taxon>
        <taxon>Drosophilidae</taxon>
        <taxon>Drosophila</taxon>
        <taxon>Hawaiian Drosophila</taxon>
    </lineage>
</organism>
<dbReference type="STRING" id="7222.B4JTI3"/>
<evidence type="ECO:0000313" key="2">
    <source>
        <dbReference type="EMBL" id="EDV95073.1"/>
    </source>
</evidence>